<dbReference type="Pfam" id="PF00069">
    <property type="entry name" value="Pkinase"/>
    <property type="match status" value="1"/>
</dbReference>
<feature type="compositionally biased region" description="Basic and acidic residues" evidence="7">
    <location>
        <begin position="818"/>
        <end position="828"/>
    </location>
</feature>
<dbReference type="Proteomes" id="UP001219355">
    <property type="component" value="Chromosome 5"/>
</dbReference>
<dbReference type="GO" id="GO:0005634">
    <property type="term" value="C:nucleus"/>
    <property type="evidence" value="ECO:0007669"/>
    <property type="project" value="TreeGrafter"/>
</dbReference>
<sequence length="1140" mass="126442">MEDSKLILVLVPSDDKKLAETACSLPHNNDRNLLPVKLIPEGRTISSREQTPGADEEEDSEEVDSNYKFLHGIRLGFEKPPRDPAVGFSFGTSPDCDVLLGYRGLAKGISAKQFCITFDEEERLVLRDSSTHGTAVSYGSQAANELRCNFAWILNLRNSEGKLWDVKIHLLNGITFKVQFISHRRNKADYDESLKAFLDTSRAALPSVDQLGIDSCPTTLQPTLPLTPRRYPVYISDKCLGKGTFGTVDMVFDASTGAVYARKTFETPWKNNPDLVYKKTRWLQQIRNEINIMKTHPHEHMVSVIDFRVEPSPFFLMPYFHLGNLEKLRNEGPISSEKTITILFQTLKVLSYLHSRKVAHRDLKPANILVASDDPFGIKVADFGLATDESVLETLCGTPAYIAPEIYLEGPYTSSVDLWSLGVIALHCAYDLPGAKAPSWGKELRVIRACGRTWCERIVKYSDSLASDTLINFITAGMLRLEPDKRLSADACLEKGYSLGLFCDDAVNSGSATPTQQTVLDGGVENNDASRITVLHRPWNESSNFNFDENSQARTVLERCGDNFSLLADLPLSQHEEQLANFMGSKRQRSPGAGSTKQSSSDGRAKRHRYDVLNTGQAVSRTYTLSEVHLGGDNESFKFSSMYEGVVALLRDLCLEHRSSSVKNVDTTLVEDICEGLRRLNITQLRCDPQPHGVDITLVSECKEILLTSLTALELRSSTAELAAHLLGKLRLQTIMVTGMADDPPFCAGPIAQETCIQDRLTWIDSQLKTASDKPNGPAIPEAASPHPLSTCQSSNPGGEAESQQIFSTQDSAVSGGQRDRRDQNNDDERCHMYNGALYWPWMVYGKAVYVCESPKSINATQLLRAAWVPRQDLATVLQTCGITQVWTVRRHPKLQGTYVNFFYDATSISQHLGLPTPPDLRPGHDVGIDEQGASLKMIHASDKEFRIEDADLSSYEPVPINGKLVYFCLERKLVNATQFCETQKIPKAILSKTLEDMHIDFKQSSGHLDLQGIYVNYEDLKILCVSLGLRPEILSVALSQLSAIRNQNSPKGTHGQSLTSVDLAHEKEMGTIQDLIVEDSQFGATTLDSKLDVPDHQQHSVGHHSPAPDATEESWSSLEGDSYAQGHTFASELHHDYCG</sequence>
<dbReference type="GO" id="GO:0044773">
    <property type="term" value="P:mitotic DNA damage checkpoint signaling"/>
    <property type="evidence" value="ECO:0007669"/>
    <property type="project" value="TreeGrafter"/>
</dbReference>
<evidence type="ECO:0000256" key="6">
    <source>
        <dbReference type="ARBA" id="ARBA00048679"/>
    </source>
</evidence>
<feature type="compositionally biased region" description="Polar residues" evidence="7">
    <location>
        <begin position="593"/>
        <end position="602"/>
    </location>
</feature>
<keyword evidence="3" id="KW-0723">Serine/threonine-protein kinase</keyword>
<dbReference type="SMART" id="SM00220">
    <property type="entry name" value="S_TKc"/>
    <property type="match status" value="1"/>
</dbReference>
<dbReference type="InterPro" id="IPR008271">
    <property type="entry name" value="Ser/Thr_kinase_AS"/>
</dbReference>
<name>A0AAF0DN12_9EURO</name>
<evidence type="ECO:0000256" key="7">
    <source>
        <dbReference type="SAM" id="MobiDB-lite"/>
    </source>
</evidence>
<dbReference type="PANTHER" id="PTHR44167:SF24">
    <property type="entry name" value="SERINE_THREONINE-PROTEIN KINASE CHK2"/>
    <property type="match status" value="1"/>
</dbReference>
<evidence type="ECO:0000313" key="11">
    <source>
        <dbReference type="Proteomes" id="UP001219355"/>
    </source>
</evidence>
<dbReference type="InterPro" id="IPR011009">
    <property type="entry name" value="Kinase-like_dom_sf"/>
</dbReference>
<feature type="compositionally biased region" description="Acidic residues" evidence="7">
    <location>
        <begin position="54"/>
        <end position="63"/>
    </location>
</feature>
<evidence type="ECO:0000259" key="9">
    <source>
        <dbReference type="PROSITE" id="PS50011"/>
    </source>
</evidence>
<keyword evidence="11" id="KW-1185">Reference proteome</keyword>
<dbReference type="InterPro" id="IPR000253">
    <property type="entry name" value="FHA_dom"/>
</dbReference>
<evidence type="ECO:0000256" key="5">
    <source>
        <dbReference type="ARBA" id="ARBA00047899"/>
    </source>
</evidence>
<reference evidence="10" key="1">
    <citation type="submission" date="2023-03" db="EMBL/GenBank/DDBJ databases">
        <title>Emydomyces testavorans Genome Sequence.</title>
        <authorList>
            <person name="Hoyer L."/>
        </authorList>
    </citation>
    <scope>NUCLEOTIDE SEQUENCE</scope>
    <source>
        <strain evidence="10">16-2883</strain>
    </source>
</reference>
<feature type="region of interest" description="Disordered" evidence="7">
    <location>
        <begin position="1094"/>
        <end position="1120"/>
    </location>
</feature>
<dbReference type="PROSITE" id="PS50011">
    <property type="entry name" value="PROTEIN_KINASE_DOM"/>
    <property type="match status" value="1"/>
</dbReference>
<dbReference type="PANTHER" id="PTHR44167">
    <property type="entry name" value="OVARIAN-SPECIFIC SERINE/THREONINE-PROTEIN KINASE LOK-RELATED"/>
    <property type="match status" value="1"/>
</dbReference>
<dbReference type="SUPFAM" id="SSF56112">
    <property type="entry name" value="Protein kinase-like (PK-like)"/>
    <property type="match status" value="1"/>
</dbReference>
<keyword evidence="4" id="KW-0418">Kinase</keyword>
<evidence type="ECO:0000256" key="2">
    <source>
        <dbReference type="ARBA" id="ARBA00012513"/>
    </source>
</evidence>
<evidence type="ECO:0000256" key="1">
    <source>
        <dbReference type="ARBA" id="ARBA00005575"/>
    </source>
</evidence>
<evidence type="ECO:0000313" key="10">
    <source>
        <dbReference type="EMBL" id="WEW61592.1"/>
    </source>
</evidence>
<dbReference type="InterPro" id="IPR000719">
    <property type="entry name" value="Prot_kinase_dom"/>
</dbReference>
<feature type="region of interest" description="Disordered" evidence="7">
    <location>
        <begin position="583"/>
        <end position="608"/>
    </location>
</feature>
<accession>A0AAF0DN12</accession>
<dbReference type="GO" id="GO:0005737">
    <property type="term" value="C:cytoplasm"/>
    <property type="evidence" value="ECO:0007669"/>
    <property type="project" value="TreeGrafter"/>
</dbReference>
<feature type="region of interest" description="Disordered" evidence="7">
    <location>
        <begin position="40"/>
        <end position="63"/>
    </location>
</feature>
<dbReference type="EMBL" id="CP120631">
    <property type="protein sequence ID" value="WEW61592.1"/>
    <property type="molecule type" value="Genomic_DNA"/>
</dbReference>
<organism evidence="10 11">
    <name type="scientific">Emydomyces testavorans</name>
    <dbReference type="NCBI Taxonomy" id="2070801"/>
    <lineage>
        <taxon>Eukaryota</taxon>
        <taxon>Fungi</taxon>
        <taxon>Dikarya</taxon>
        <taxon>Ascomycota</taxon>
        <taxon>Pezizomycotina</taxon>
        <taxon>Eurotiomycetes</taxon>
        <taxon>Eurotiomycetidae</taxon>
        <taxon>Onygenales</taxon>
        <taxon>Nannizziopsiaceae</taxon>
        <taxon>Emydomyces</taxon>
    </lineage>
</organism>
<dbReference type="PROSITE" id="PS50006">
    <property type="entry name" value="FHA_DOMAIN"/>
    <property type="match status" value="1"/>
</dbReference>
<dbReference type="Gene3D" id="2.60.200.20">
    <property type="match status" value="1"/>
</dbReference>
<dbReference type="AlphaFoldDB" id="A0AAF0DN12"/>
<comment type="similarity">
    <text evidence="1">Belongs to the protein kinase superfamily. CAMK Ser/Thr protein kinase family. CHEK2 subfamily.</text>
</comment>
<dbReference type="GO" id="GO:0004674">
    <property type="term" value="F:protein serine/threonine kinase activity"/>
    <property type="evidence" value="ECO:0007669"/>
    <property type="project" value="UniProtKB-KW"/>
</dbReference>
<dbReference type="SUPFAM" id="SSF49879">
    <property type="entry name" value="SMAD/FHA domain"/>
    <property type="match status" value="1"/>
</dbReference>
<feature type="compositionally biased region" description="Polar residues" evidence="7">
    <location>
        <begin position="788"/>
        <end position="815"/>
    </location>
</feature>
<evidence type="ECO:0000259" key="8">
    <source>
        <dbReference type="PROSITE" id="PS50006"/>
    </source>
</evidence>
<evidence type="ECO:0000256" key="3">
    <source>
        <dbReference type="ARBA" id="ARBA00022527"/>
    </source>
</evidence>
<dbReference type="InterPro" id="IPR008984">
    <property type="entry name" value="SMAD_FHA_dom_sf"/>
</dbReference>
<feature type="domain" description="FHA" evidence="8">
    <location>
        <begin position="88"/>
        <end position="137"/>
    </location>
</feature>
<evidence type="ECO:0000256" key="4">
    <source>
        <dbReference type="ARBA" id="ARBA00022777"/>
    </source>
</evidence>
<feature type="domain" description="Protein kinase" evidence="9">
    <location>
        <begin position="234"/>
        <end position="502"/>
    </location>
</feature>
<keyword evidence="4" id="KW-0808">Transferase</keyword>
<dbReference type="Gene3D" id="1.10.510.10">
    <property type="entry name" value="Transferase(Phosphotransferase) domain 1"/>
    <property type="match status" value="1"/>
</dbReference>
<comment type="catalytic activity">
    <reaction evidence="6">
        <text>L-seryl-[protein] + ATP = O-phospho-L-seryl-[protein] + ADP + H(+)</text>
        <dbReference type="Rhea" id="RHEA:17989"/>
        <dbReference type="Rhea" id="RHEA-COMP:9863"/>
        <dbReference type="Rhea" id="RHEA-COMP:11604"/>
        <dbReference type="ChEBI" id="CHEBI:15378"/>
        <dbReference type="ChEBI" id="CHEBI:29999"/>
        <dbReference type="ChEBI" id="CHEBI:30616"/>
        <dbReference type="ChEBI" id="CHEBI:83421"/>
        <dbReference type="ChEBI" id="CHEBI:456216"/>
        <dbReference type="EC" id="2.7.11.1"/>
    </reaction>
</comment>
<proteinExistence type="inferred from homology"/>
<dbReference type="GO" id="GO:0005524">
    <property type="term" value="F:ATP binding"/>
    <property type="evidence" value="ECO:0007669"/>
    <property type="project" value="InterPro"/>
</dbReference>
<dbReference type="EC" id="2.7.11.1" evidence="2"/>
<comment type="catalytic activity">
    <reaction evidence="5">
        <text>L-threonyl-[protein] + ATP = O-phospho-L-threonyl-[protein] + ADP + H(+)</text>
        <dbReference type="Rhea" id="RHEA:46608"/>
        <dbReference type="Rhea" id="RHEA-COMP:11060"/>
        <dbReference type="Rhea" id="RHEA-COMP:11605"/>
        <dbReference type="ChEBI" id="CHEBI:15378"/>
        <dbReference type="ChEBI" id="CHEBI:30013"/>
        <dbReference type="ChEBI" id="CHEBI:30616"/>
        <dbReference type="ChEBI" id="CHEBI:61977"/>
        <dbReference type="ChEBI" id="CHEBI:456216"/>
        <dbReference type="EC" id="2.7.11.1"/>
    </reaction>
</comment>
<dbReference type="CDD" id="cd00060">
    <property type="entry name" value="FHA"/>
    <property type="match status" value="1"/>
</dbReference>
<protein>
    <recommendedName>
        <fullName evidence="2">non-specific serine/threonine protein kinase</fullName>
        <ecNumber evidence="2">2.7.11.1</ecNumber>
    </recommendedName>
</protein>
<gene>
    <name evidence="10" type="ORF">PRK78_007083</name>
</gene>
<feature type="region of interest" description="Disordered" evidence="7">
    <location>
        <begin position="770"/>
        <end position="828"/>
    </location>
</feature>
<dbReference type="PROSITE" id="PS00108">
    <property type="entry name" value="PROTEIN_KINASE_ST"/>
    <property type="match status" value="1"/>
</dbReference>